<proteinExistence type="predicted"/>
<dbReference type="Gene3D" id="1.20.1280.50">
    <property type="match status" value="1"/>
</dbReference>
<dbReference type="Gramene" id="RZC43423">
    <property type="protein sequence ID" value="RZC43423"/>
    <property type="gene ID" value="C5167_036376"/>
</dbReference>
<evidence type="ECO:0000313" key="3">
    <source>
        <dbReference type="Proteomes" id="UP000316621"/>
    </source>
</evidence>
<dbReference type="PANTHER" id="PTHR31900:SF34">
    <property type="entry name" value="EMB|CAB62440.1-RELATED"/>
    <property type="match status" value="1"/>
</dbReference>
<gene>
    <name evidence="2" type="ORF">C5167_036376</name>
</gene>
<dbReference type="OrthoDB" id="1848700at2759"/>
<dbReference type="Proteomes" id="UP000316621">
    <property type="component" value="Chromosome 1"/>
</dbReference>
<dbReference type="Pfam" id="PF08387">
    <property type="entry name" value="FBD"/>
    <property type="match status" value="1"/>
</dbReference>
<dbReference type="AlphaFoldDB" id="A0A4Y7I3H1"/>
<dbReference type="CDD" id="cd22160">
    <property type="entry name" value="F-box_AtFBL13-like"/>
    <property type="match status" value="1"/>
</dbReference>
<keyword evidence="3" id="KW-1185">Reference proteome</keyword>
<protein>
    <recommendedName>
        <fullName evidence="1">F-box domain-containing protein</fullName>
    </recommendedName>
</protein>
<dbReference type="SUPFAM" id="SSF52058">
    <property type="entry name" value="L domain-like"/>
    <property type="match status" value="1"/>
</dbReference>
<dbReference type="InterPro" id="IPR036047">
    <property type="entry name" value="F-box-like_dom_sf"/>
</dbReference>
<feature type="domain" description="F-box" evidence="1">
    <location>
        <begin position="18"/>
        <end position="68"/>
    </location>
</feature>
<dbReference type="SMART" id="SM00579">
    <property type="entry name" value="FBD"/>
    <property type="match status" value="1"/>
</dbReference>
<organism evidence="2 3">
    <name type="scientific">Papaver somniferum</name>
    <name type="common">Opium poppy</name>
    <dbReference type="NCBI Taxonomy" id="3469"/>
    <lineage>
        <taxon>Eukaryota</taxon>
        <taxon>Viridiplantae</taxon>
        <taxon>Streptophyta</taxon>
        <taxon>Embryophyta</taxon>
        <taxon>Tracheophyta</taxon>
        <taxon>Spermatophyta</taxon>
        <taxon>Magnoliopsida</taxon>
        <taxon>Ranunculales</taxon>
        <taxon>Papaveraceae</taxon>
        <taxon>Papaveroideae</taxon>
        <taxon>Papaver</taxon>
    </lineage>
</organism>
<sequence length="499" mass="58124">MEEETEISPISDYNGEEVDRLSNLPESLIHHILSFIDMKYSVQTSVLSKRWRYIWTLLRTLSMHYDYSTHRKLHSDVDDYMYFVERVLMLRDNTCDIQNFHLICHEDVEDFTEINFPLETWMLGVIRRKIQDLLLDLPLPQESNLPPCIFTCKTLTKLVLYCDSYKQTMVTLPNSFDLPNLRSLKLKWVAICDTDLTNKFLSSCPVLESLAITRSFVNLTDINSPKLKYLTLKHNEYTAIGGQNVRFYAPLLKSFICESDMKHEFDYALENISSLVTCDITMAVDWIDKEEEPGAFEKFTAEDKVQYAQNMMKLLRAVCSVKNLTLSRWLIRVMSDVPELLDRHTFEYSNLRSLTLRPFLSKECLPTITYLLKISPNIESLCVVINESPFDDGPPKYPLCDEINEDSPDISDDWETGLSLPCFLYDLKTVTVHNVKGRINELKFLEILLKNAMGLEKLVLYGYWDKDPGNMAMTRRMKKFSEKLIESPRASPYVTFMCF</sequence>
<dbReference type="InterPro" id="IPR001810">
    <property type="entry name" value="F-box_dom"/>
</dbReference>
<dbReference type="InterPro" id="IPR006566">
    <property type="entry name" value="FBD"/>
</dbReference>
<dbReference type="OMA" id="LICHEDV"/>
<reference evidence="2 3" key="1">
    <citation type="journal article" date="2018" name="Science">
        <title>The opium poppy genome and morphinan production.</title>
        <authorList>
            <person name="Guo L."/>
            <person name="Winzer T."/>
            <person name="Yang X."/>
            <person name="Li Y."/>
            <person name="Ning Z."/>
            <person name="He Z."/>
            <person name="Teodor R."/>
            <person name="Lu Y."/>
            <person name="Bowser T.A."/>
            <person name="Graham I.A."/>
            <person name="Ye K."/>
        </authorList>
    </citation>
    <scope>NUCLEOTIDE SEQUENCE [LARGE SCALE GENOMIC DNA]</scope>
    <source>
        <strain evidence="3">cv. HN1</strain>
        <tissue evidence="2">Leaves</tissue>
    </source>
</reference>
<dbReference type="EMBL" id="CM010715">
    <property type="protein sequence ID" value="RZC43423.1"/>
    <property type="molecule type" value="Genomic_DNA"/>
</dbReference>
<dbReference type="InterPro" id="IPR053781">
    <property type="entry name" value="F-box_AtFBL13-like"/>
</dbReference>
<evidence type="ECO:0000313" key="2">
    <source>
        <dbReference type="EMBL" id="RZC43423.1"/>
    </source>
</evidence>
<dbReference type="Pfam" id="PF00646">
    <property type="entry name" value="F-box"/>
    <property type="match status" value="1"/>
</dbReference>
<evidence type="ECO:0000259" key="1">
    <source>
        <dbReference type="PROSITE" id="PS50181"/>
    </source>
</evidence>
<dbReference type="InterPro" id="IPR032675">
    <property type="entry name" value="LRR_dom_sf"/>
</dbReference>
<accession>A0A4Y7I3H1</accession>
<name>A0A4Y7I3H1_PAPSO</name>
<dbReference type="Gene3D" id="3.80.10.10">
    <property type="entry name" value="Ribonuclease Inhibitor"/>
    <property type="match status" value="1"/>
</dbReference>
<dbReference type="InterPro" id="IPR055411">
    <property type="entry name" value="LRR_FXL15/At3g58940/PEG3-like"/>
</dbReference>
<dbReference type="Pfam" id="PF24758">
    <property type="entry name" value="LRR_At5g56370"/>
    <property type="match status" value="1"/>
</dbReference>
<dbReference type="PROSITE" id="PS50181">
    <property type="entry name" value="FBOX"/>
    <property type="match status" value="1"/>
</dbReference>
<dbReference type="SUPFAM" id="SSF81383">
    <property type="entry name" value="F-box domain"/>
    <property type="match status" value="1"/>
</dbReference>
<dbReference type="PANTHER" id="PTHR31900">
    <property type="entry name" value="F-BOX/RNI SUPERFAMILY PROTEIN-RELATED"/>
    <property type="match status" value="1"/>
</dbReference>
<dbReference type="InterPro" id="IPR050232">
    <property type="entry name" value="FBL13/AtMIF1-like"/>
</dbReference>